<dbReference type="SMART" id="SM00849">
    <property type="entry name" value="Lactamase_B"/>
    <property type="match status" value="1"/>
</dbReference>
<accession>A0ABT3N412</accession>
<name>A0ABT3N412_9GAMM</name>
<dbReference type="Gene3D" id="3.60.15.10">
    <property type="entry name" value="Ribonuclease Z/Hydroxyacylglutathione hydrolase-like"/>
    <property type="match status" value="1"/>
</dbReference>
<comment type="caution">
    <text evidence="2">The sequence shown here is derived from an EMBL/GenBank/DDBJ whole genome shotgun (WGS) entry which is preliminary data.</text>
</comment>
<dbReference type="EMBL" id="JAPFCC010000001">
    <property type="protein sequence ID" value="MCW7556361.1"/>
    <property type="molecule type" value="Genomic_DNA"/>
</dbReference>
<dbReference type="InterPro" id="IPR050855">
    <property type="entry name" value="NDM-1-like"/>
</dbReference>
<feature type="domain" description="Metallo-beta-lactamase" evidence="1">
    <location>
        <begin position="33"/>
        <end position="219"/>
    </location>
</feature>
<dbReference type="Pfam" id="PF00753">
    <property type="entry name" value="Lactamase_B"/>
    <property type="match status" value="1"/>
</dbReference>
<dbReference type="PANTHER" id="PTHR42951">
    <property type="entry name" value="METALLO-BETA-LACTAMASE DOMAIN-CONTAINING"/>
    <property type="match status" value="1"/>
</dbReference>
<dbReference type="SUPFAM" id="SSF56281">
    <property type="entry name" value="Metallo-hydrolase/oxidoreductase"/>
    <property type="match status" value="1"/>
</dbReference>
<evidence type="ECO:0000313" key="2">
    <source>
        <dbReference type="EMBL" id="MCW7556361.1"/>
    </source>
</evidence>
<dbReference type="InterPro" id="IPR001279">
    <property type="entry name" value="Metallo-B-lactamas"/>
</dbReference>
<reference evidence="2 3" key="1">
    <citation type="submission" date="2022-10" db="EMBL/GenBank/DDBJ databases">
        <title>High-quality genome sequences of two octocoral-associated bacteria, Endozoicomonas euniceicola EF212 and Endozoicomonas gorgoniicola PS125.</title>
        <authorList>
            <person name="Chiou Y.-J."/>
            <person name="Chen Y.-H."/>
        </authorList>
    </citation>
    <scope>NUCLEOTIDE SEQUENCE [LARGE SCALE GENOMIC DNA]</scope>
    <source>
        <strain evidence="2 3">PS125</strain>
    </source>
</reference>
<dbReference type="CDD" id="cd16282">
    <property type="entry name" value="metallo-hydrolase-like_MBL-fold"/>
    <property type="match status" value="1"/>
</dbReference>
<evidence type="ECO:0000313" key="3">
    <source>
        <dbReference type="Proteomes" id="UP001209854"/>
    </source>
</evidence>
<protein>
    <submittedName>
        <fullName evidence="2">MBL fold metallo-hydrolase</fullName>
    </submittedName>
</protein>
<evidence type="ECO:0000259" key="1">
    <source>
        <dbReference type="SMART" id="SM00849"/>
    </source>
</evidence>
<gene>
    <name evidence="2" type="ORF">NX722_27755</name>
</gene>
<dbReference type="InterPro" id="IPR036866">
    <property type="entry name" value="RibonucZ/Hydroxyglut_hydro"/>
</dbReference>
<sequence length="316" mass="34907">MPKSFASSADMTAKAMTFEMLSEGVYAFTAEGDPNTGVVVGTEGVLVFDCQATPAMAQKVLDALKEVTDLPVCYVVLSHYHAVRTLGASAFSGAKVIASHATSQLITERGEQDWESELRRFPRLFENHETITGLTRPDILFDECLTIDLGNLKVEIIHPGPGHTGGDTILWIPEQRIMFAGDLVESGATPYCGDAYLHCWPQTLGQLLEMEPLQLLPGRGKAMKSQEGSQTAISTTSGYVSRLYEYASDAVAQGMKLADTFDYIRMKMDRDYSSWVIYEHCLPFNVSRAFDEASGLTVPSIWTAERDKQVWQALQR</sequence>
<organism evidence="2 3">
    <name type="scientific">Endozoicomonas gorgoniicola</name>
    <dbReference type="NCBI Taxonomy" id="1234144"/>
    <lineage>
        <taxon>Bacteria</taxon>
        <taxon>Pseudomonadati</taxon>
        <taxon>Pseudomonadota</taxon>
        <taxon>Gammaproteobacteria</taxon>
        <taxon>Oceanospirillales</taxon>
        <taxon>Endozoicomonadaceae</taxon>
        <taxon>Endozoicomonas</taxon>
    </lineage>
</organism>
<proteinExistence type="predicted"/>
<dbReference type="Proteomes" id="UP001209854">
    <property type="component" value="Unassembled WGS sequence"/>
</dbReference>
<dbReference type="RefSeq" id="WP_262566049.1">
    <property type="nucleotide sequence ID" value="NZ_JAPFCC010000001.1"/>
</dbReference>
<keyword evidence="3" id="KW-1185">Reference proteome</keyword>
<dbReference type="PANTHER" id="PTHR42951:SF20">
    <property type="entry name" value="BETA LACTAMASE"/>
    <property type="match status" value="1"/>
</dbReference>